<dbReference type="InterPro" id="IPR011009">
    <property type="entry name" value="Kinase-like_dom_sf"/>
</dbReference>
<dbReference type="InterPro" id="IPR002575">
    <property type="entry name" value="Aminoglycoside_PTrfase"/>
</dbReference>
<keyword evidence="2" id="KW-0808">Transferase</keyword>
<accession>A0A285EKN9</accession>
<gene>
    <name evidence="2" type="ORF">SAMN06893097_11229</name>
</gene>
<evidence type="ECO:0000313" key="3">
    <source>
        <dbReference type="Proteomes" id="UP000219514"/>
    </source>
</evidence>
<dbReference type="Gene3D" id="3.90.1200.10">
    <property type="match status" value="1"/>
</dbReference>
<proteinExistence type="predicted"/>
<name>A0A285EKN9_9ACTN</name>
<protein>
    <submittedName>
        <fullName evidence="2">Phosphotransferase enzyme family protein</fullName>
    </submittedName>
</protein>
<dbReference type="GO" id="GO:0016740">
    <property type="term" value="F:transferase activity"/>
    <property type="evidence" value="ECO:0007669"/>
    <property type="project" value="UniProtKB-KW"/>
</dbReference>
<keyword evidence="3" id="KW-1185">Reference proteome</keyword>
<evidence type="ECO:0000259" key="1">
    <source>
        <dbReference type="Pfam" id="PF01636"/>
    </source>
</evidence>
<dbReference type="SUPFAM" id="SSF56112">
    <property type="entry name" value="Protein kinase-like (PK-like)"/>
    <property type="match status" value="1"/>
</dbReference>
<feature type="domain" description="Aminoglycoside phosphotransferase" evidence="1">
    <location>
        <begin position="47"/>
        <end position="252"/>
    </location>
</feature>
<dbReference type="Proteomes" id="UP000219514">
    <property type="component" value="Unassembled WGS sequence"/>
</dbReference>
<evidence type="ECO:0000313" key="2">
    <source>
        <dbReference type="EMBL" id="SNX98734.1"/>
    </source>
</evidence>
<dbReference type="Pfam" id="PF01636">
    <property type="entry name" value="APH"/>
    <property type="match status" value="1"/>
</dbReference>
<dbReference type="AlphaFoldDB" id="A0A285EKN9"/>
<dbReference type="EMBL" id="OBDO01000012">
    <property type="protein sequence ID" value="SNX98734.1"/>
    <property type="molecule type" value="Genomic_DNA"/>
</dbReference>
<sequence length="355" mass="39024">MTAAHPDPLLERVLESLTRELHRTERTGQRLTLLSEPMRTARSSLYTVQASPSGTTYVIKVPARGDDAVDTEPPLDAETQFAALRRAHGWYRDDGDASVSRPVALLEDVGAVVMEHVPGPTVGQAVHRAPVHPRAAARAVAAAGRFLREFHRHAEHPGGTVSLGGLAQDVVTADRALLSPVGVRLPTAVRRTLLEIPDVAVPAGRVLLHGDYVPNNLVVTDPDRVTMLDPLLVRVGLPEDDAARFLAIVSSDTAFVAGVAGPPIRWLRRHLESQFRLAYGETAAHPAILELRLLQQHVLRWRRRREFSTLTQYPTLMNARARVIDSHMRTVLRESGHRLARSLRTSRPRGRVAAG</sequence>
<organism evidence="2 3">
    <name type="scientific">Geodermatophilus sabuli</name>
    <dbReference type="NCBI Taxonomy" id="1564158"/>
    <lineage>
        <taxon>Bacteria</taxon>
        <taxon>Bacillati</taxon>
        <taxon>Actinomycetota</taxon>
        <taxon>Actinomycetes</taxon>
        <taxon>Geodermatophilales</taxon>
        <taxon>Geodermatophilaceae</taxon>
        <taxon>Geodermatophilus</taxon>
    </lineage>
</organism>
<reference evidence="2 3" key="1">
    <citation type="submission" date="2017-09" db="EMBL/GenBank/DDBJ databases">
        <authorList>
            <person name="Ehlers B."/>
            <person name="Leendertz F.H."/>
        </authorList>
    </citation>
    <scope>NUCLEOTIDE SEQUENCE [LARGE SCALE GENOMIC DNA]</scope>
    <source>
        <strain evidence="2 3">DSM 46844</strain>
    </source>
</reference>